<dbReference type="InterPro" id="IPR002937">
    <property type="entry name" value="Amino_oxidase"/>
</dbReference>
<evidence type="ECO:0000259" key="5">
    <source>
        <dbReference type="Pfam" id="PF01593"/>
    </source>
</evidence>
<name>A0A366DB16_9NOCA</name>
<comment type="cofactor">
    <cofactor evidence="1">
        <name>FAD</name>
        <dbReference type="ChEBI" id="CHEBI:57692"/>
    </cofactor>
</comment>
<dbReference type="OrthoDB" id="337830at2"/>
<feature type="domain" description="Amine oxidase" evidence="5">
    <location>
        <begin position="20"/>
        <end position="433"/>
    </location>
</feature>
<evidence type="ECO:0000256" key="3">
    <source>
        <dbReference type="ARBA" id="ARBA00023002"/>
    </source>
</evidence>
<dbReference type="GO" id="GO:0016491">
    <property type="term" value="F:oxidoreductase activity"/>
    <property type="evidence" value="ECO:0007669"/>
    <property type="project" value="UniProtKB-KW"/>
</dbReference>
<dbReference type="PRINTS" id="PR00757">
    <property type="entry name" value="AMINEOXDASEF"/>
</dbReference>
<dbReference type="Proteomes" id="UP000252586">
    <property type="component" value="Unassembled WGS sequence"/>
</dbReference>
<dbReference type="AlphaFoldDB" id="A0A366DB16"/>
<evidence type="ECO:0000256" key="2">
    <source>
        <dbReference type="ARBA" id="ARBA00005995"/>
    </source>
</evidence>
<keyword evidence="3" id="KW-0560">Oxidoreductase</keyword>
<feature type="binding site" evidence="4">
    <location>
        <position position="179"/>
    </location>
    <ligand>
        <name>substrate</name>
    </ligand>
</feature>
<evidence type="ECO:0000313" key="6">
    <source>
        <dbReference type="EMBL" id="RBO86624.1"/>
    </source>
</evidence>
<dbReference type="SUPFAM" id="SSF51905">
    <property type="entry name" value="FAD/NAD(P)-binding domain"/>
    <property type="match status" value="1"/>
</dbReference>
<gene>
    <name evidence="6" type="ORF">DFR74_113167</name>
</gene>
<protein>
    <submittedName>
        <fullName evidence="6">Monoamine oxidase</fullName>
    </submittedName>
</protein>
<dbReference type="Pfam" id="PF01593">
    <property type="entry name" value="Amino_oxidase"/>
    <property type="match status" value="1"/>
</dbReference>
<dbReference type="RefSeq" id="WP_067508729.1">
    <property type="nucleotide sequence ID" value="NZ_CP107943.1"/>
</dbReference>
<evidence type="ECO:0000256" key="1">
    <source>
        <dbReference type="ARBA" id="ARBA00001974"/>
    </source>
</evidence>
<dbReference type="SUPFAM" id="SSF54373">
    <property type="entry name" value="FAD-linked reductases, C-terminal domain"/>
    <property type="match status" value="1"/>
</dbReference>
<accession>A0A366DB16</accession>
<feature type="binding site" evidence="4">
    <location>
        <position position="409"/>
    </location>
    <ligand>
        <name>FAD</name>
        <dbReference type="ChEBI" id="CHEBI:57692"/>
    </ligand>
</feature>
<feature type="binding site" evidence="4">
    <location>
        <begin position="40"/>
        <end position="41"/>
    </location>
    <ligand>
        <name>FAD</name>
        <dbReference type="ChEBI" id="CHEBI:57692"/>
    </ligand>
</feature>
<dbReference type="InterPro" id="IPR036188">
    <property type="entry name" value="FAD/NAD-bd_sf"/>
</dbReference>
<comment type="caution">
    <text evidence="6">The sequence shown here is derived from an EMBL/GenBank/DDBJ whole genome shotgun (WGS) entry which is preliminary data.</text>
</comment>
<organism evidence="6 7">
    <name type="scientific">Nocardia puris</name>
    <dbReference type="NCBI Taxonomy" id="208602"/>
    <lineage>
        <taxon>Bacteria</taxon>
        <taxon>Bacillati</taxon>
        <taxon>Actinomycetota</taxon>
        <taxon>Actinomycetes</taxon>
        <taxon>Mycobacteriales</taxon>
        <taxon>Nocardiaceae</taxon>
        <taxon>Nocardia</taxon>
    </lineage>
</organism>
<feature type="binding site" evidence="4">
    <location>
        <position position="223"/>
    </location>
    <ligand>
        <name>FAD</name>
        <dbReference type="ChEBI" id="CHEBI:57692"/>
    </ligand>
</feature>
<dbReference type="EMBL" id="QNRE01000013">
    <property type="protein sequence ID" value="RBO86624.1"/>
    <property type="molecule type" value="Genomic_DNA"/>
</dbReference>
<keyword evidence="7" id="KW-1185">Reference proteome</keyword>
<dbReference type="Gene3D" id="3.50.50.60">
    <property type="entry name" value="FAD/NAD(P)-binding domain"/>
    <property type="match status" value="1"/>
</dbReference>
<dbReference type="InterPro" id="IPR001613">
    <property type="entry name" value="Flavin_amine_oxidase"/>
</dbReference>
<evidence type="ECO:0000313" key="7">
    <source>
        <dbReference type="Proteomes" id="UP000252586"/>
    </source>
</evidence>
<dbReference type="InterPro" id="IPR050703">
    <property type="entry name" value="Flavin_MAO"/>
</dbReference>
<sequence length="451" mass="47204">MNPAQTNGDSATVAVVGAGLAGLTAARALHRAGVDVVVLEAAGRIGGRALTETTTLGSRVDLGGQWIGHDHHRVMAMAREFGATQYPMHTNPLPTVLDGDRTVPVAAPGALVAWLALGAAEVLSRTGVPAGWNNATLGAWLRKLPWHTPRRLLEVIAGTSWTADLDRFSVTAATKFIRHQGGLRTMLATAGGAQDALLVEGIGALVDGLAAELGSRVRTGQRVTSIRRDADGVTLRTATGTVRATKVVVAVPPPVARQISHEPPLPPERLAVERNTYMGTVYKAIAVYDRPFWRERKGGEVIVLDAPGRAVFDTSPPDGPGHLCVLVPGPEARTLDGLDPVARREKILGSLVGHIGPEVLKPVDWHEKAWHLDEFVPGGYTALPEPGTVEGFPSAVPAPVSDIHWAGAETAADHAGYFEGAIASGGRVSREVLAALADREQGAAVGDSTAG</sequence>
<dbReference type="PANTHER" id="PTHR43563:SF1">
    <property type="entry name" value="AMINE OXIDASE [FLAVIN-CONTAINING] B"/>
    <property type="match status" value="1"/>
</dbReference>
<dbReference type="STRING" id="1210090.GCA_001613185_02848"/>
<evidence type="ECO:0000256" key="4">
    <source>
        <dbReference type="PIRSR" id="PIRSR601613-1"/>
    </source>
</evidence>
<dbReference type="PANTHER" id="PTHR43563">
    <property type="entry name" value="AMINE OXIDASE"/>
    <property type="match status" value="1"/>
</dbReference>
<proteinExistence type="inferred from homology"/>
<comment type="similarity">
    <text evidence="2">Belongs to the flavin monoamine oxidase family.</text>
</comment>
<reference evidence="6 7" key="1">
    <citation type="submission" date="2018-06" db="EMBL/GenBank/DDBJ databases">
        <title>Genomic Encyclopedia of Type Strains, Phase IV (KMG-IV): sequencing the most valuable type-strain genomes for metagenomic binning, comparative biology and taxonomic classification.</title>
        <authorList>
            <person name="Goeker M."/>
        </authorList>
    </citation>
    <scope>NUCLEOTIDE SEQUENCE [LARGE SCALE GENOMIC DNA]</scope>
    <source>
        <strain evidence="6 7">DSM 44599</strain>
    </source>
</reference>